<sequence>MRSNLLLFLDQRGWISLPIIGLLLAVSSVSMHYQESMMASYQWRGQLSDVDKDQLIWTEFERQFVDSADFAGGSVSLCQGFCELNQAQYTPNEKTWQAASNSALLYYQWHRYENADTTEFHRLCASQNQRQYQCWWWRDRQLSFDGWVRVVD</sequence>
<protein>
    <submittedName>
        <fullName evidence="1">Uncharacterized protein</fullName>
    </submittedName>
</protein>
<keyword evidence="2" id="KW-1185">Reference proteome</keyword>
<reference evidence="1 2" key="1">
    <citation type="submission" date="2021-04" db="EMBL/GenBank/DDBJ databases">
        <authorList>
            <person name="Sun C."/>
        </authorList>
    </citation>
    <scope>NUCLEOTIDE SEQUENCE [LARGE SCALE GENOMIC DNA]</scope>
    <source>
        <strain evidence="1 2">A79</strain>
    </source>
</reference>
<organism evidence="1 2">
    <name type="scientific">Marinomonas vulgaris</name>
    <dbReference type="NCBI Taxonomy" id="2823372"/>
    <lineage>
        <taxon>Bacteria</taxon>
        <taxon>Pseudomonadati</taxon>
        <taxon>Pseudomonadota</taxon>
        <taxon>Gammaproteobacteria</taxon>
        <taxon>Oceanospirillales</taxon>
        <taxon>Oceanospirillaceae</taxon>
        <taxon>Marinomonas</taxon>
    </lineage>
</organism>
<dbReference type="RefSeq" id="WP_211536321.1">
    <property type="nucleotide sequence ID" value="NZ_JAGSSV010000008.1"/>
</dbReference>
<proteinExistence type="predicted"/>
<evidence type="ECO:0000313" key="1">
    <source>
        <dbReference type="EMBL" id="MBR7888976.1"/>
    </source>
</evidence>
<gene>
    <name evidence="1" type="ORF">J9B83_08445</name>
</gene>
<name>A0ABS5HBE4_9GAMM</name>
<dbReference type="EMBL" id="JAGSSV010000008">
    <property type="protein sequence ID" value="MBR7888976.1"/>
    <property type="molecule type" value="Genomic_DNA"/>
</dbReference>
<accession>A0ABS5HBE4</accession>
<dbReference type="Proteomes" id="UP000679722">
    <property type="component" value="Unassembled WGS sequence"/>
</dbReference>
<comment type="caution">
    <text evidence="1">The sequence shown here is derived from an EMBL/GenBank/DDBJ whole genome shotgun (WGS) entry which is preliminary data.</text>
</comment>
<evidence type="ECO:0000313" key="2">
    <source>
        <dbReference type="Proteomes" id="UP000679722"/>
    </source>
</evidence>
<reference evidence="2" key="2">
    <citation type="submission" date="2023-07" db="EMBL/GenBank/DDBJ databases">
        <title>Marinomonas vulgaris A79, complete genome.</title>
        <authorList>
            <person name="Ying J.-J."/>
        </authorList>
    </citation>
    <scope>NUCLEOTIDE SEQUENCE [LARGE SCALE GENOMIC DNA]</scope>
    <source>
        <strain evidence="2">A79</strain>
    </source>
</reference>